<evidence type="ECO:0000313" key="4">
    <source>
        <dbReference type="EMBL" id="RIV21218.1"/>
    </source>
</evidence>
<reference evidence="4 5" key="1">
    <citation type="submission" date="2018-08" db="EMBL/GenBank/DDBJ databases">
        <title>Fibrisoma montanum sp. nov., isolated from Danxia mountain soil.</title>
        <authorList>
            <person name="Huang Y."/>
        </authorList>
    </citation>
    <scope>NUCLEOTIDE SEQUENCE [LARGE SCALE GENOMIC DNA]</scope>
    <source>
        <strain evidence="4 5">HYT19</strain>
    </source>
</reference>
<sequence>MYHSQFGHGQLRTVGHRKGEGRYYGGHPRQIGGPFGQRAGHGPFRVPINIEETATTFEVYVAAPGRSKNDFSVQVKDDVLTIAYQQPQVEGEVKTPNWRHQEFARGEFSRSFQLNGKVETAGISAGYHDGILQVTLPKSPKANEPAQDVVIA</sequence>
<accession>A0A418M5K2</accession>
<evidence type="ECO:0000313" key="5">
    <source>
        <dbReference type="Proteomes" id="UP000283523"/>
    </source>
</evidence>
<dbReference type="CDD" id="cd06464">
    <property type="entry name" value="ACD_sHsps-like"/>
    <property type="match status" value="1"/>
</dbReference>
<comment type="similarity">
    <text evidence="1 2">Belongs to the small heat shock protein (HSP20) family.</text>
</comment>
<proteinExistence type="inferred from homology"/>
<comment type="caution">
    <text evidence="4">The sequence shown here is derived from an EMBL/GenBank/DDBJ whole genome shotgun (WGS) entry which is preliminary data.</text>
</comment>
<evidence type="ECO:0000259" key="3">
    <source>
        <dbReference type="PROSITE" id="PS01031"/>
    </source>
</evidence>
<dbReference type="PROSITE" id="PS01031">
    <property type="entry name" value="SHSP"/>
    <property type="match status" value="1"/>
</dbReference>
<dbReference type="SUPFAM" id="SSF49764">
    <property type="entry name" value="HSP20-like chaperones"/>
    <property type="match status" value="1"/>
</dbReference>
<dbReference type="PANTHER" id="PTHR11527">
    <property type="entry name" value="HEAT-SHOCK PROTEIN 20 FAMILY MEMBER"/>
    <property type="match status" value="1"/>
</dbReference>
<name>A0A418M5K2_9BACT</name>
<gene>
    <name evidence="4" type="ORF">DYU11_17500</name>
</gene>
<dbReference type="Pfam" id="PF00011">
    <property type="entry name" value="HSP20"/>
    <property type="match status" value="1"/>
</dbReference>
<feature type="domain" description="SHSP" evidence="3">
    <location>
        <begin position="39"/>
        <end position="152"/>
    </location>
</feature>
<dbReference type="RefSeq" id="WP_119669010.1">
    <property type="nucleotide sequence ID" value="NZ_QXED01000005.1"/>
</dbReference>
<organism evidence="4 5">
    <name type="scientific">Fibrisoma montanum</name>
    <dbReference type="NCBI Taxonomy" id="2305895"/>
    <lineage>
        <taxon>Bacteria</taxon>
        <taxon>Pseudomonadati</taxon>
        <taxon>Bacteroidota</taxon>
        <taxon>Cytophagia</taxon>
        <taxon>Cytophagales</taxon>
        <taxon>Spirosomataceae</taxon>
        <taxon>Fibrisoma</taxon>
    </lineage>
</organism>
<dbReference type="InterPro" id="IPR031107">
    <property type="entry name" value="Small_HSP"/>
</dbReference>
<dbReference type="Proteomes" id="UP000283523">
    <property type="component" value="Unassembled WGS sequence"/>
</dbReference>
<dbReference type="EMBL" id="QXED01000005">
    <property type="protein sequence ID" value="RIV21218.1"/>
    <property type="molecule type" value="Genomic_DNA"/>
</dbReference>
<dbReference type="InterPro" id="IPR008978">
    <property type="entry name" value="HSP20-like_chaperone"/>
</dbReference>
<dbReference type="Gene3D" id="2.60.40.790">
    <property type="match status" value="1"/>
</dbReference>
<dbReference type="InterPro" id="IPR002068">
    <property type="entry name" value="A-crystallin/Hsp20_dom"/>
</dbReference>
<evidence type="ECO:0000256" key="1">
    <source>
        <dbReference type="PROSITE-ProRule" id="PRU00285"/>
    </source>
</evidence>
<dbReference type="OrthoDB" id="670468at2"/>
<protein>
    <submittedName>
        <fullName evidence="4">Hsp20/alpha crystallin family protein</fullName>
    </submittedName>
</protein>
<keyword evidence="5" id="KW-1185">Reference proteome</keyword>
<dbReference type="AlphaFoldDB" id="A0A418M5K2"/>
<evidence type="ECO:0000256" key="2">
    <source>
        <dbReference type="RuleBase" id="RU003616"/>
    </source>
</evidence>